<comment type="caution">
    <text evidence="2">The sequence shown here is derived from an EMBL/GenBank/DDBJ whole genome shotgun (WGS) entry which is preliminary data.</text>
</comment>
<evidence type="ECO:0000313" key="2">
    <source>
        <dbReference type="EMBL" id="TXR57194.1"/>
    </source>
</evidence>
<dbReference type="EMBL" id="VKAC01000003">
    <property type="protein sequence ID" value="TXR57194.1"/>
    <property type="molecule type" value="Genomic_DNA"/>
</dbReference>
<dbReference type="OrthoDB" id="9887007at2"/>
<proteinExistence type="predicted"/>
<feature type="compositionally biased region" description="Basic and acidic residues" evidence="1">
    <location>
        <begin position="8"/>
        <end position="31"/>
    </location>
</feature>
<reference evidence="2 3" key="1">
    <citation type="submission" date="2019-07" db="EMBL/GenBank/DDBJ databases">
        <title>Quadrisphaera sp. strain DD2A genome sequencing and assembly.</title>
        <authorList>
            <person name="Kim I."/>
        </authorList>
    </citation>
    <scope>NUCLEOTIDE SEQUENCE [LARGE SCALE GENOMIC DNA]</scope>
    <source>
        <strain evidence="2 3">DD2A</strain>
    </source>
</reference>
<gene>
    <name evidence="2" type="ORF">FMM08_07010</name>
</gene>
<name>A0A5C8ZHZ9_9ACTN</name>
<organism evidence="2 3">
    <name type="scientific">Quadrisphaera setariae</name>
    <dbReference type="NCBI Taxonomy" id="2593304"/>
    <lineage>
        <taxon>Bacteria</taxon>
        <taxon>Bacillati</taxon>
        <taxon>Actinomycetota</taxon>
        <taxon>Actinomycetes</taxon>
        <taxon>Kineosporiales</taxon>
        <taxon>Kineosporiaceae</taxon>
        <taxon>Quadrisphaera</taxon>
    </lineage>
</organism>
<feature type="region of interest" description="Disordered" evidence="1">
    <location>
        <begin position="1"/>
        <end position="31"/>
    </location>
</feature>
<protein>
    <submittedName>
        <fullName evidence="2">Uncharacterized protein</fullName>
    </submittedName>
</protein>
<accession>A0A5C8ZHZ9</accession>
<sequence>MAPQAPAPRDDLAALEQQRRQHDETFERRAVDAAQRRRAAVDLWRHQRDVEERHRHEVEQRQSADRRVRDEQVRLRHEAEDEERRLHHALDAALRRERVVTHLARTDPALTGQLQRAHEDVDLTRARWQEADDARRRFPSRWPW</sequence>
<feature type="region of interest" description="Disordered" evidence="1">
    <location>
        <begin position="51"/>
        <end position="70"/>
    </location>
</feature>
<dbReference type="RefSeq" id="WP_147925613.1">
    <property type="nucleotide sequence ID" value="NZ_VKAC01000003.1"/>
</dbReference>
<dbReference type="AlphaFoldDB" id="A0A5C8ZHZ9"/>
<dbReference type="Proteomes" id="UP000321234">
    <property type="component" value="Unassembled WGS sequence"/>
</dbReference>
<keyword evidence="3" id="KW-1185">Reference proteome</keyword>
<evidence type="ECO:0000313" key="3">
    <source>
        <dbReference type="Proteomes" id="UP000321234"/>
    </source>
</evidence>
<evidence type="ECO:0000256" key="1">
    <source>
        <dbReference type="SAM" id="MobiDB-lite"/>
    </source>
</evidence>